<dbReference type="Gene3D" id="1.10.8.10">
    <property type="entry name" value="DNA helicase RuvA subunit, C-terminal domain"/>
    <property type="match status" value="1"/>
</dbReference>
<evidence type="ECO:0000313" key="5">
    <source>
        <dbReference type="Proteomes" id="UP000033140"/>
    </source>
</evidence>
<dbReference type="RefSeq" id="XP_019024640.1">
    <property type="nucleotide sequence ID" value="XM_019170755.1"/>
</dbReference>
<evidence type="ECO:0008006" key="6">
    <source>
        <dbReference type="Google" id="ProtNLM"/>
    </source>
</evidence>
<feature type="region of interest" description="Disordered" evidence="1">
    <location>
        <begin position="214"/>
        <end position="253"/>
    </location>
</feature>
<reference evidence="4 5" key="3">
    <citation type="journal article" date="2015" name="Genome Announc.">
        <title>Draft Genome Sequence of the Archiascomycetous Yeast Saitoella complicata.</title>
        <authorList>
            <person name="Yamauchi K."/>
            <person name="Kondo S."/>
            <person name="Hamamoto M."/>
            <person name="Takahashi Y."/>
            <person name="Ogura Y."/>
            <person name="Hayashi T."/>
            <person name="Nishida H."/>
        </authorList>
    </citation>
    <scope>NUCLEOTIDE SEQUENCE [LARGE SCALE GENOMIC DNA]</scope>
    <source>
        <strain evidence="4 5">NRRL Y-17804</strain>
    </source>
</reference>
<dbReference type="OMA" id="PGMDMFG"/>
<dbReference type="InterPro" id="IPR009060">
    <property type="entry name" value="UBA-like_sf"/>
</dbReference>
<proteinExistence type="predicted"/>
<dbReference type="OrthoDB" id="267397at2759"/>
<feature type="region of interest" description="Disordered" evidence="1">
    <location>
        <begin position="118"/>
        <end position="152"/>
    </location>
</feature>
<feature type="domain" description="Ubiquitin-like" evidence="3">
    <location>
        <begin position="4"/>
        <end position="73"/>
    </location>
</feature>
<feature type="compositionally biased region" description="Low complexity" evidence="1">
    <location>
        <begin position="220"/>
        <end position="251"/>
    </location>
</feature>
<dbReference type="CDD" id="cd16106">
    <property type="entry name" value="Ubl_Dsk2p_like"/>
    <property type="match status" value="1"/>
</dbReference>
<dbReference type="Pfam" id="PF00627">
    <property type="entry name" value="UBA"/>
    <property type="match status" value="1"/>
</dbReference>
<evidence type="ECO:0000256" key="1">
    <source>
        <dbReference type="SAM" id="MobiDB-lite"/>
    </source>
</evidence>
<reference evidence="4 5" key="2">
    <citation type="journal article" date="2014" name="J. Gen. Appl. Microbiol.">
        <title>The early diverging ascomycetous budding yeast Saitoella complicata has three histone deacetylases belonging to the Clr6, Hos2, and Rpd3 lineages.</title>
        <authorList>
            <person name="Nishida H."/>
            <person name="Matsumoto T."/>
            <person name="Kondo S."/>
            <person name="Hamamoto M."/>
            <person name="Yoshikawa H."/>
        </authorList>
    </citation>
    <scope>NUCLEOTIDE SEQUENCE [LARGE SCALE GENOMIC DNA]</scope>
    <source>
        <strain evidence="4 5">NRRL Y-17804</strain>
    </source>
</reference>
<dbReference type="PROSITE" id="PS50030">
    <property type="entry name" value="UBA"/>
    <property type="match status" value="1"/>
</dbReference>
<comment type="caution">
    <text evidence="4">The sequence shown here is derived from an EMBL/GenBank/DDBJ whole genome shotgun (WGS) entry which is preliminary data.</text>
</comment>
<dbReference type="SMART" id="SM00165">
    <property type="entry name" value="UBA"/>
    <property type="match status" value="1"/>
</dbReference>
<dbReference type="Pfam" id="PF00240">
    <property type="entry name" value="ubiquitin"/>
    <property type="match status" value="1"/>
</dbReference>
<dbReference type="GO" id="GO:0006511">
    <property type="term" value="P:ubiquitin-dependent protein catabolic process"/>
    <property type="evidence" value="ECO:0007669"/>
    <property type="project" value="TreeGrafter"/>
</dbReference>
<name>A0A0E9NNS6_SAICN</name>
<sequence length="385" mass="39324">MSEITINIKSSQDKKYSLTVPLSLTVREFKDRVAAISEIEVERQRLIYSGRVLKDPDTLESYKIADGNTVHLVKGAATSSTSNQPAAAAQVPQSVSAGINPSNPLNAFTSSQYAGHQIPLPPPSLFGPDGGMTFPSTAPGSSSDPSSLQQMMSDPATQAAMHAMLQDPAMLDMILERSGLRNVPGAREMMRSEGFRRAMLDPGVLGRVGEMGGMMGGQQGSFPAPGGQQQGQQGQQQGVGAGQQPNPFAGIFGPGSIFGAGAAGAGAPGAAGAGAQANPLAGLMSMFGGPAAGAGTGAGAGTNPFADPALLEMLMGGMGGAGGMGMNNPSTEAETDTRPLEERYQTQLGQLNDMGFLDFERNIAALRRSGGNVQGAIEVLLSGGV</sequence>
<gene>
    <name evidence="4" type="ORF">G7K_5187-t1</name>
</gene>
<protein>
    <recommendedName>
        <fullName evidence="6">Ubiquitin-like domain-containing protein</fullName>
    </recommendedName>
</protein>
<feature type="compositionally biased region" description="Low complexity" evidence="1">
    <location>
        <begin position="135"/>
        <end position="147"/>
    </location>
</feature>
<dbReference type="InterPro" id="IPR015940">
    <property type="entry name" value="UBA"/>
</dbReference>
<dbReference type="STRING" id="698492.A0A0E9NNS6"/>
<dbReference type="InterPro" id="IPR029071">
    <property type="entry name" value="Ubiquitin-like_domsf"/>
</dbReference>
<accession>A0A0E9NNS6</accession>
<evidence type="ECO:0000259" key="3">
    <source>
        <dbReference type="PROSITE" id="PS50053"/>
    </source>
</evidence>
<dbReference type="SUPFAM" id="SSF46934">
    <property type="entry name" value="UBA-like"/>
    <property type="match status" value="1"/>
</dbReference>
<dbReference type="EMBL" id="BACD03000040">
    <property type="protein sequence ID" value="GAO51075.1"/>
    <property type="molecule type" value="Genomic_DNA"/>
</dbReference>
<dbReference type="InterPro" id="IPR000626">
    <property type="entry name" value="Ubiquitin-like_dom"/>
</dbReference>
<evidence type="ECO:0000259" key="2">
    <source>
        <dbReference type="PROSITE" id="PS50030"/>
    </source>
</evidence>
<reference evidence="4 5" key="1">
    <citation type="journal article" date="2011" name="J. Gen. Appl. Microbiol.">
        <title>Draft genome sequencing of the enigmatic yeast Saitoella complicata.</title>
        <authorList>
            <person name="Nishida H."/>
            <person name="Hamamoto M."/>
            <person name="Sugiyama J."/>
        </authorList>
    </citation>
    <scope>NUCLEOTIDE SEQUENCE [LARGE SCALE GENOMIC DNA]</scope>
    <source>
        <strain evidence="4 5">NRRL Y-17804</strain>
    </source>
</reference>
<dbReference type="AlphaFoldDB" id="A0A0E9NNS6"/>
<dbReference type="GO" id="GO:0031593">
    <property type="term" value="F:polyubiquitin modification-dependent protein binding"/>
    <property type="evidence" value="ECO:0007669"/>
    <property type="project" value="TreeGrafter"/>
</dbReference>
<dbReference type="GO" id="GO:0005829">
    <property type="term" value="C:cytosol"/>
    <property type="evidence" value="ECO:0007669"/>
    <property type="project" value="TreeGrafter"/>
</dbReference>
<dbReference type="SUPFAM" id="SSF54236">
    <property type="entry name" value="Ubiquitin-like"/>
    <property type="match status" value="1"/>
</dbReference>
<dbReference type="FunFam" id="1.10.8.10:FF:000024">
    <property type="entry name" value="Ubiquitin domain-containing protein DSK2"/>
    <property type="match status" value="1"/>
</dbReference>
<keyword evidence="5" id="KW-1185">Reference proteome</keyword>
<dbReference type="InterPro" id="IPR015496">
    <property type="entry name" value="Ubiquilin"/>
</dbReference>
<evidence type="ECO:0000313" key="4">
    <source>
        <dbReference type="EMBL" id="GAO51075.1"/>
    </source>
</evidence>
<organism evidence="4 5">
    <name type="scientific">Saitoella complicata (strain BCRC 22490 / CBS 7301 / JCM 7358 / NBRC 10748 / NRRL Y-17804)</name>
    <dbReference type="NCBI Taxonomy" id="698492"/>
    <lineage>
        <taxon>Eukaryota</taxon>
        <taxon>Fungi</taxon>
        <taxon>Dikarya</taxon>
        <taxon>Ascomycota</taxon>
        <taxon>Taphrinomycotina</taxon>
        <taxon>Taphrinomycotina incertae sedis</taxon>
        <taxon>Saitoella</taxon>
    </lineage>
</organism>
<dbReference type="SMART" id="SM00213">
    <property type="entry name" value="UBQ"/>
    <property type="match status" value="1"/>
</dbReference>
<dbReference type="PANTHER" id="PTHR10677">
    <property type="entry name" value="UBIQUILIN"/>
    <property type="match status" value="1"/>
</dbReference>
<dbReference type="PROSITE" id="PS50053">
    <property type="entry name" value="UBIQUITIN_2"/>
    <property type="match status" value="1"/>
</dbReference>
<feature type="domain" description="UBA" evidence="2">
    <location>
        <begin position="339"/>
        <end position="383"/>
    </location>
</feature>
<dbReference type="CDD" id="cd14324">
    <property type="entry name" value="UBA_Dsk2p_like"/>
    <property type="match status" value="1"/>
</dbReference>
<dbReference type="Proteomes" id="UP000033140">
    <property type="component" value="Unassembled WGS sequence"/>
</dbReference>
<dbReference type="PANTHER" id="PTHR10677:SF3">
    <property type="entry name" value="FI07626P-RELATED"/>
    <property type="match status" value="1"/>
</dbReference>
<dbReference type="Gene3D" id="3.10.20.90">
    <property type="entry name" value="Phosphatidylinositol 3-kinase Catalytic Subunit, Chain A, domain 1"/>
    <property type="match status" value="1"/>
</dbReference>